<comment type="caution">
    <text evidence="2">The sequence shown here is derived from an EMBL/GenBank/DDBJ whole genome shotgun (WGS) entry which is preliminary data.</text>
</comment>
<dbReference type="AlphaFoldDB" id="A0AAN7P6V3"/>
<name>A0AAN7P6V3_9COLE</name>
<reference evidence="3" key="1">
    <citation type="submission" date="2023-01" db="EMBL/GenBank/DDBJ databases">
        <title>Key to firefly adult light organ development and bioluminescence: homeobox transcription factors regulate luciferase expression and transportation to peroxisome.</title>
        <authorList>
            <person name="Fu X."/>
        </authorList>
    </citation>
    <scope>NUCLEOTIDE SEQUENCE [LARGE SCALE GENOMIC DNA]</scope>
</reference>
<dbReference type="Pfam" id="PF10545">
    <property type="entry name" value="MADF_DNA_bdg"/>
    <property type="match status" value="1"/>
</dbReference>
<dbReference type="PROSITE" id="PS51029">
    <property type="entry name" value="MADF"/>
    <property type="match status" value="1"/>
</dbReference>
<accession>A0AAN7P6V3</accession>
<evidence type="ECO:0000313" key="2">
    <source>
        <dbReference type="EMBL" id="KAK4877088.1"/>
    </source>
</evidence>
<proteinExistence type="predicted"/>
<protein>
    <recommendedName>
        <fullName evidence="1">MADF domain-containing protein</fullName>
    </recommendedName>
</protein>
<dbReference type="Proteomes" id="UP001353858">
    <property type="component" value="Unassembled WGS sequence"/>
</dbReference>
<evidence type="ECO:0000259" key="1">
    <source>
        <dbReference type="PROSITE" id="PS51029"/>
    </source>
</evidence>
<dbReference type="EMBL" id="JARPUR010000004">
    <property type="protein sequence ID" value="KAK4877088.1"/>
    <property type="molecule type" value="Genomic_DNA"/>
</dbReference>
<dbReference type="PANTHER" id="PTHR21505:SF8">
    <property type="entry name" value="DPT-YFP REPRESSOR BY OVEREXPRESSION, ISOFORM D-RELATED"/>
    <property type="match status" value="1"/>
</dbReference>
<keyword evidence="3" id="KW-1185">Reference proteome</keyword>
<organism evidence="2 3">
    <name type="scientific">Aquatica leii</name>
    <dbReference type="NCBI Taxonomy" id="1421715"/>
    <lineage>
        <taxon>Eukaryota</taxon>
        <taxon>Metazoa</taxon>
        <taxon>Ecdysozoa</taxon>
        <taxon>Arthropoda</taxon>
        <taxon>Hexapoda</taxon>
        <taxon>Insecta</taxon>
        <taxon>Pterygota</taxon>
        <taxon>Neoptera</taxon>
        <taxon>Endopterygota</taxon>
        <taxon>Coleoptera</taxon>
        <taxon>Polyphaga</taxon>
        <taxon>Elateriformia</taxon>
        <taxon>Elateroidea</taxon>
        <taxon>Lampyridae</taxon>
        <taxon>Luciolinae</taxon>
        <taxon>Aquatica</taxon>
    </lineage>
</organism>
<dbReference type="InterPro" id="IPR006578">
    <property type="entry name" value="MADF-dom"/>
</dbReference>
<dbReference type="PANTHER" id="PTHR21505">
    <property type="entry name" value="MADF DOMAIN-CONTAINING PROTEIN-RELATED"/>
    <property type="match status" value="1"/>
</dbReference>
<sequence>MKKEKQFLTEYIKLYRSFPCLWKINSKEYSDRNVKSQAYEIIIEKMQEFDQNSIFLKFSIVVYNYLINEADSFTNIHTVKFFQILLTLLT</sequence>
<gene>
    <name evidence="2" type="ORF">RN001_009594</name>
</gene>
<feature type="domain" description="MADF" evidence="1">
    <location>
        <begin position="10"/>
        <end position="90"/>
    </location>
</feature>
<evidence type="ECO:0000313" key="3">
    <source>
        <dbReference type="Proteomes" id="UP001353858"/>
    </source>
</evidence>